<accession>A0A9W6P4Y5</accession>
<dbReference type="EMBL" id="BSQG01000002">
    <property type="protein sequence ID" value="GLU47295.1"/>
    <property type="molecule type" value="Genomic_DNA"/>
</dbReference>
<evidence type="ECO:0000313" key="1">
    <source>
        <dbReference type="EMBL" id="GLU47295.1"/>
    </source>
</evidence>
<organism evidence="1 2">
    <name type="scientific">Nocardiopsis ansamitocini</name>
    <dbReference type="NCBI Taxonomy" id="1670832"/>
    <lineage>
        <taxon>Bacteria</taxon>
        <taxon>Bacillati</taxon>
        <taxon>Actinomycetota</taxon>
        <taxon>Actinomycetes</taxon>
        <taxon>Streptosporangiales</taxon>
        <taxon>Nocardiopsidaceae</taxon>
        <taxon>Nocardiopsis</taxon>
    </lineage>
</organism>
<reference evidence="1" key="1">
    <citation type="submission" date="2023-02" db="EMBL/GenBank/DDBJ databases">
        <title>Nocardiopsis ansamitocini NBRC 112285.</title>
        <authorList>
            <person name="Ichikawa N."/>
            <person name="Sato H."/>
            <person name="Tonouchi N."/>
        </authorList>
    </citation>
    <scope>NUCLEOTIDE SEQUENCE</scope>
    <source>
        <strain evidence="1">NBRC 112285</strain>
    </source>
</reference>
<proteinExistence type="predicted"/>
<keyword evidence="2" id="KW-1185">Reference proteome</keyword>
<dbReference type="AlphaFoldDB" id="A0A9W6P4Y5"/>
<protein>
    <submittedName>
        <fullName evidence="1">Uncharacterized protein</fullName>
    </submittedName>
</protein>
<evidence type="ECO:0000313" key="2">
    <source>
        <dbReference type="Proteomes" id="UP001165092"/>
    </source>
</evidence>
<dbReference type="Proteomes" id="UP001165092">
    <property type="component" value="Unassembled WGS sequence"/>
</dbReference>
<gene>
    <name evidence="1" type="ORF">Nans01_16460</name>
</gene>
<comment type="caution">
    <text evidence="1">The sequence shown here is derived from an EMBL/GenBank/DDBJ whole genome shotgun (WGS) entry which is preliminary data.</text>
</comment>
<name>A0A9W6P4Y5_9ACTN</name>
<sequence length="77" mass="8389">MNAVTAGSKSDMGNLLAGCWTVVTMSLDRAGKVGFQPGNLRVPATPAMRADVTFTNRFRFTVHRNSKGFDARCLVIR</sequence>